<evidence type="ECO:0000256" key="1">
    <source>
        <dbReference type="ARBA" id="ARBA00005679"/>
    </source>
</evidence>
<accession>A0A0K8VTW1</accession>
<gene>
    <name evidence="3" type="primary">F37H8.5</name>
    <name evidence="3" type="ORF">c0_g1_i2</name>
</gene>
<organism evidence="3">
    <name type="scientific">Bactrocera latifrons</name>
    <name type="common">Malaysian fruit fly</name>
    <name type="synonym">Chaetodacus latifrons</name>
    <dbReference type="NCBI Taxonomy" id="174628"/>
    <lineage>
        <taxon>Eukaryota</taxon>
        <taxon>Metazoa</taxon>
        <taxon>Ecdysozoa</taxon>
        <taxon>Arthropoda</taxon>
        <taxon>Hexapoda</taxon>
        <taxon>Insecta</taxon>
        <taxon>Pterygota</taxon>
        <taxon>Neoptera</taxon>
        <taxon>Endopterygota</taxon>
        <taxon>Diptera</taxon>
        <taxon>Brachycera</taxon>
        <taxon>Muscomorpha</taxon>
        <taxon>Tephritoidea</taxon>
        <taxon>Tephritidae</taxon>
        <taxon>Bactrocera</taxon>
        <taxon>Bactrocera</taxon>
    </lineage>
</organism>
<dbReference type="InterPro" id="IPR004911">
    <property type="entry name" value="Interferon-induced_GILT"/>
</dbReference>
<protein>
    <submittedName>
        <fullName evidence="3">GILT-like protein F37H8.5</fullName>
    </submittedName>
</protein>
<dbReference type="EMBL" id="GDHF01009998">
    <property type="protein sequence ID" value="JAI42316.1"/>
    <property type="molecule type" value="Transcribed_RNA"/>
</dbReference>
<keyword evidence="2" id="KW-0325">Glycoprotein</keyword>
<sequence length="231" mass="26763">MYMYVKSNKEKMSMNQCTSVLSAFYILYLLPATIAFQVQSSAQPTTDQRLKVGVYYETLCPDSRTFIRNSLYDAMIINDWLKYTELQLVPYGKVTAWTDPTTNITTLYCQHGHSECELNALHACIVEHNDVNEQIKLIRCLLTGHATSLDECAKNLVIDVSVVKECKSTRSTPDILKKYGEMTDALDLSFVPSVTFDDKFDRWRQRYFIYNFPIIFCREYNNKFNISLPQC</sequence>
<proteinExistence type="inferred from homology"/>
<comment type="similarity">
    <text evidence="1">Belongs to the GILT family.</text>
</comment>
<evidence type="ECO:0000256" key="2">
    <source>
        <dbReference type="ARBA" id="ARBA00023180"/>
    </source>
</evidence>
<dbReference type="PANTHER" id="PTHR13234:SF73">
    <property type="entry name" value="GILT-LIKE PROTEIN 2-RELATED"/>
    <property type="match status" value="1"/>
</dbReference>
<name>A0A0K8VTW1_BACLA</name>
<dbReference type="Pfam" id="PF03227">
    <property type="entry name" value="GILT"/>
    <property type="match status" value="1"/>
</dbReference>
<dbReference type="GO" id="GO:0016671">
    <property type="term" value="F:oxidoreductase activity, acting on a sulfur group of donors, disulfide as acceptor"/>
    <property type="evidence" value="ECO:0007669"/>
    <property type="project" value="InterPro"/>
</dbReference>
<dbReference type="OrthoDB" id="958254at2759"/>
<dbReference type="PANTHER" id="PTHR13234">
    <property type="entry name" value="GAMMA-INTERFERON INDUCIBLE LYSOSOMAL THIOL REDUCTASE GILT"/>
    <property type="match status" value="1"/>
</dbReference>
<dbReference type="AlphaFoldDB" id="A0A0K8VTW1"/>
<evidence type="ECO:0000313" key="3">
    <source>
        <dbReference type="EMBL" id="JAI42316.1"/>
    </source>
</evidence>
<reference evidence="3" key="1">
    <citation type="submission" date="2015-06" db="EMBL/GenBank/DDBJ databases">
        <authorList>
            <person name="Hoefler B.C."/>
            <person name="Straight P.D."/>
        </authorList>
    </citation>
    <scope>NUCLEOTIDE SEQUENCE</scope>
</reference>